<dbReference type="Proteomes" id="UP000179627">
    <property type="component" value="Unassembled WGS sequence"/>
</dbReference>
<keyword evidence="2" id="KW-1185">Reference proteome</keyword>
<dbReference type="InterPro" id="IPR001387">
    <property type="entry name" value="Cro/C1-type_HTH"/>
</dbReference>
<dbReference type="SUPFAM" id="SSF47413">
    <property type="entry name" value="lambda repressor-like DNA-binding domains"/>
    <property type="match status" value="1"/>
</dbReference>
<dbReference type="InterPro" id="IPR010982">
    <property type="entry name" value="Lambda_DNA-bd_dom_sf"/>
</dbReference>
<comment type="caution">
    <text evidence="1">The sequence shown here is derived from an EMBL/GenBank/DDBJ whole genome shotgun (WGS) entry which is preliminary data.</text>
</comment>
<name>A0A1S1R2F8_9ACTN</name>
<protein>
    <submittedName>
        <fullName evidence="1">Transcriptional regulator</fullName>
    </submittedName>
</protein>
<dbReference type="RefSeq" id="WP_071083920.1">
    <property type="nucleotide sequence ID" value="NZ_MBLM01000108.1"/>
</dbReference>
<reference evidence="2" key="1">
    <citation type="submission" date="2016-07" db="EMBL/GenBank/DDBJ databases">
        <title>Sequence Frankia sp. strain CcI1.17.</title>
        <authorList>
            <person name="Ghodhbane-Gtari F."/>
            <person name="Swanson E."/>
            <person name="Gueddou A."/>
            <person name="Morris K."/>
            <person name="Hezbri K."/>
            <person name="Ktari A."/>
            <person name="Nouioui I."/>
            <person name="Abebe-Akele F."/>
            <person name="Simpson S."/>
            <person name="Thomas K."/>
            <person name="Gtari M."/>
            <person name="Tisa L.S."/>
            <person name="Hurst S."/>
        </authorList>
    </citation>
    <scope>NUCLEOTIDE SEQUENCE [LARGE SCALE GENOMIC DNA]</scope>
    <source>
        <strain evidence="2">Cc1.17</strain>
    </source>
</reference>
<dbReference type="AlphaFoldDB" id="A0A1S1R2F8"/>
<dbReference type="Gene3D" id="1.10.260.40">
    <property type="entry name" value="lambda repressor-like DNA-binding domains"/>
    <property type="match status" value="1"/>
</dbReference>
<dbReference type="EMBL" id="MBLM01000108">
    <property type="protein sequence ID" value="OHV38914.1"/>
    <property type="molecule type" value="Genomic_DNA"/>
</dbReference>
<organism evidence="1 2">
    <name type="scientific">Parafrankia colletiae</name>
    <dbReference type="NCBI Taxonomy" id="573497"/>
    <lineage>
        <taxon>Bacteria</taxon>
        <taxon>Bacillati</taxon>
        <taxon>Actinomycetota</taxon>
        <taxon>Actinomycetes</taxon>
        <taxon>Frankiales</taxon>
        <taxon>Frankiaceae</taxon>
        <taxon>Parafrankia</taxon>
    </lineage>
</organism>
<evidence type="ECO:0000313" key="1">
    <source>
        <dbReference type="EMBL" id="OHV38914.1"/>
    </source>
</evidence>
<dbReference type="CDD" id="cd00093">
    <property type="entry name" value="HTH_XRE"/>
    <property type="match status" value="1"/>
</dbReference>
<gene>
    <name evidence="1" type="ORF">CC117_04150</name>
</gene>
<dbReference type="GO" id="GO:0003677">
    <property type="term" value="F:DNA binding"/>
    <property type="evidence" value="ECO:0007669"/>
    <property type="project" value="InterPro"/>
</dbReference>
<dbReference type="OrthoDB" id="4498779at2"/>
<evidence type="ECO:0000313" key="2">
    <source>
        <dbReference type="Proteomes" id="UP000179627"/>
    </source>
</evidence>
<sequence length="205" mass="21760">MPRTSKALRAESARLRELGWSYRRIALELRRGHRLNARVAYRLAHGWTQEDVARRWNERWPGAGAVKTGKVISYWEVWPARGGRAPSALTLTRLAELYDCRPGDLLDGLDLGEAEAVAAPAPGRTPPATGVGGALRRYRRENGGLLAGGDAAVGSEAAGAAGAAGVHGRRACDGPGPDVDWVRSPAAVMVHQDGPEAGWGGSWAA</sequence>
<accession>A0A1S1R2F8</accession>
<proteinExistence type="predicted"/>